<reference evidence="1" key="1">
    <citation type="submission" date="2024-05" db="EMBL/GenBank/DDBJ databases">
        <title>WGS of Aeromonas isolates.</title>
        <authorList>
            <person name="Lee H."/>
        </authorList>
    </citation>
    <scope>NUCLEOTIDE SEQUENCE</scope>
    <source>
        <strain evidence="1">LP308</strain>
    </source>
</reference>
<evidence type="ECO:0000313" key="2">
    <source>
        <dbReference type="Proteomes" id="UP001168109"/>
    </source>
</evidence>
<gene>
    <name evidence="1" type="ORF">OB962_04475</name>
</gene>
<organism evidence="1 2">
    <name type="scientific">Aeromonas piscicola</name>
    <dbReference type="NCBI Taxonomy" id="600645"/>
    <lineage>
        <taxon>Bacteria</taxon>
        <taxon>Pseudomonadati</taxon>
        <taxon>Pseudomonadota</taxon>
        <taxon>Gammaproteobacteria</taxon>
        <taxon>Aeromonadales</taxon>
        <taxon>Aeromonadaceae</taxon>
        <taxon>Aeromonas</taxon>
    </lineage>
</organism>
<dbReference type="EMBL" id="JAOPLU010000001">
    <property type="protein sequence ID" value="MDM5130260.1"/>
    <property type="molecule type" value="Genomic_DNA"/>
</dbReference>
<dbReference type="Proteomes" id="UP001168109">
    <property type="component" value="Unassembled WGS sequence"/>
</dbReference>
<proteinExistence type="predicted"/>
<dbReference type="RefSeq" id="WP_290041166.1">
    <property type="nucleotide sequence ID" value="NZ_JAOPLU010000001.1"/>
</dbReference>
<evidence type="ECO:0000313" key="1">
    <source>
        <dbReference type="EMBL" id="MDM5130260.1"/>
    </source>
</evidence>
<accession>A0ABT7Q8I3</accession>
<comment type="caution">
    <text evidence="1">The sequence shown here is derived from an EMBL/GenBank/DDBJ whole genome shotgun (WGS) entry which is preliminary data.</text>
</comment>
<sequence length="121" mass="13559">MKKVCLNTLVISITLFSVLVKSEEPQWLEGVYVNEDHDALAKSLTFCKAGMALYDFINAGYVVEGEGDDRVITLYSNGAFKLKVAENGKVLMPDDVFTKQWLTKSRLKLDATQPYECKPGF</sequence>
<keyword evidence="2" id="KW-1185">Reference proteome</keyword>
<protein>
    <submittedName>
        <fullName evidence="1">Uncharacterized protein</fullName>
    </submittedName>
</protein>
<name>A0ABT7Q8I3_9GAMM</name>